<dbReference type="InterPro" id="IPR011009">
    <property type="entry name" value="Kinase-like_dom_sf"/>
</dbReference>
<dbReference type="PROSITE" id="PS50011">
    <property type="entry name" value="PROTEIN_KINASE_DOM"/>
    <property type="match status" value="1"/>
</dbReference>
<dbReference type="AlphaFoldDB" id="A0A7J7KXZ4"/>
<dbReference type="SUPFAM" id="SSF56112">
    <property type="entry name" value="Protein kinase-like (PK-like)"/>
    <property type="match status" value="1"/>
</dbReference>
<dbReference type="InterPro" id="IPR008271">
    <property type="entry name" value="Ser/Thr_kinase_AS"/>
</dbReference>
<accession>A0A7J7KXZ4</accession>
<evidence type="ECO:0000259" key="2">
    <source>
        <dbReference type="PROSITE" id="PS50011"/>
    </source>
</evidence>
<dbReference type="InterPro" id="IPR051343">
    <property type="entry name" value="G-type_lectin_kinases/EP1-like"/>
</dbReference>
<dbReference type="EMBL" id="JACGCM010002811">
    <property type="protein sequence ID" value="KAF6135223.1"/>
    <property type="molecule type" value="Genomic_DNA"/>
</dbReference>
<dbReference type="InterPro" id="IPR000719">
    <property type="entry name" value="Prot_kinase_dom"/>
</dbReference>
<comment type="caution">
    <text evidence="3">The sequence shown here is derived from an EMBL/GenBank/DDBJ whole genome shotgun (WGS) entry which is preliminary data.</text>
</comment>
<sequence>MQSVCLREAGVNAKDPWAEETTLVGLIFGGYIRSKIKCMKCKGKSERHERMMDLTVEIQGDIGTLEEALGRFTTTEILDGDSKYKCSSMRKNTIVKRIASHNIAVEKRYAICGFCYKKQHQMRQDPSIYGMNLSSFLFGGSGPDWYQRIQIAFGIAQGIIYLHEECSSQIIHCDIKPQNILLDDSFNVKISDFI</sequence>
<dbReference type="Pfam" id="PF00069">
    <property type="entry name" value="Pkinase"/>
    <property type="match status" value="1"/>
</dbReference>
<dbReference type="PROSITE" id="PS00108">
    <property type="entry name" value="PROTEIN_KINASE_ST"/>
    <property type="match status" value="1"/>
</dbReference>
<dbReference type="SUPFAM" id="SSF54001">
    <property type="entry name" value="Cysteine proteinases"/>
    <property type="match status" value="1"/>
</dbReference>
<evidence type="ECO:0000313" key="3">
    <source>
        <dbReference type="EMBL" id="KAF6135223.1"/>
    </source>
</evidence>
<organism evidence="3 4">
    <name type="scientific">Kingdonia uniflora</name>
    <dbReference type="NCBI Taxonomy" id="39325"/>
    <lineage>
        <taxon>Eukaryota</taxon>
        <taxon>Viridiplantae</taxon>
        <taxon>Streptophyta</taxon>
        <taxon>Embryophyta</taxon>
        <taxon>Tracheophyta</taxon>
        <taxon>Spermatophyta</taxon>
        <taxon>Magnoliopsida</taxon>
        <taxon>Ranunculales</taxon>
        <taxon>Circaeasteraceae</taxon>
        <taxon>Kingdonia</taxon>
    </lineage>
</organism>
<keyword evidence="1" id="KW-0732">Signal</keyword>
<dbReference type="OrthoDB" id="1708112at2759"/>
<dbReference type="GO" id="GO:0005524">
    <property type="term" value="F:ATP binding"/>
    <property type="evidence" value="ECO:0007669"/>
    <property type="project" value="InterPro"/>
</dbReference>
<evidence type="ECO:0000313" key="4">
    <source>
        <dbReference type="Proteomes" id="UP000541444"/>
    </source>
</evidence>
<dbReference type="InterPro" id="IPR038765">
    <property type="entry name" value="Papain-like_cys_pep_sf"/>
</dbReference>
<gene>
    <name evidence="3" type="ORF">GIB67_035294</name>
</gene>
<reference evidence="3 4" key="1">
    <citation type="journal article" date="2020" name="IScience">
        <title>Genome Sequencing of the Endangered Kingdonia uniflora (Circaeasteraceae, Ranunculales) Reveals Potential Mechanisms of Evolutionary Specialization.</title>
        <authorList>
            <person name="Sun Y."/>
            <person name="Deng T."/>
            <person name="Zhang A."/>
            <person name="Moore M.J."/>
            <person name="Landis J.B."/>
            <person name="Lin N."/>
            <person name="Zhang H."/>
            <person name="Zhang X."/>
            <person name="Huang J."/>
            <person name="Zhang X."/>
            <person name="Sun H."/>
            <person name="Wang H."/>
        </authorList>
    </citation>
    <scope>NUCLEOTIDE SEQUENCE [LARGE SCALE GENOMIC DNA]</scope>
    <source>
        <strain evidence="3">TB1705</strain>
        <tissue evidence="3">Leaf</tissue>
    </source>
</reference>
<name>A0A7J7KXZ4_9MAGN</name>
<protein>
    <recommendedName>
        <fullName evidence="2">Protein kinase domain-containing protein</fullName>
    </recommendedName>
</protein>
<keyword evidence="4" id="KW-1185">Reference proteome</keyword>
<dbReference type="PANTHER" id="PTHR47976">
    <property type="entry name" value="G-TYPE LECTIN S-RECEPTOR-LIKE SERINE/THREONINE-PROTEIN KINASE SD2-5"/>
    <property type="match status" value="1"/>
</dbReference>
<dbReference type="Proteomes" id="UP000541444">
    <property type="component" value="Unassembled WGS sequence"/>
</dbReference>
<evidence type="ECO:0000256" key="1">
    <source>
        <dbReference type="ARBA" id="ARBA00022729"/>
    </source>
</evidence>
<dbReference type="GO" id="GO:0004672">
    <property type="term" value="F:protein kinase activity"/>
    <property type="evidence" value="ECO:0007669"/>
    <property type="project" value="InterPro"/>
</dbReference>
<dbReference type="Gene3D" id="1.10.510.10">
    <property type="entry name" value="Transferase(Phosphotransferase) domain 1"/>
    <property type="match status" value="1"/>
</dbReference>
<proteinExistence type="predicted"/>
<feature type="domain" description="Protein kinase" evidence="2">
    <location>
        <begin position="1"/>
        <end position="194"/>
    </location>
</feature>
<dbReference type="Gene3D" id="3.90.70.10">
    <property type="entry name" value="Cysteine proteinases"/>
    <property type="match status" value="1"/>
</dbReference>
<dbReference type="PANTHER" id="PTHR47976:SF108">
    <property type="entry name" value="G-TYPE LECTIN S-RECEPTOR-LIKE SERINE_THREONINE-PROTEIN KINASE LECRK1"/>
    <property type="match status" value="1"/>
</dbReference>